<evidence type="ECO:0000259" key="8">
    <source>
        <dbReference type="SMART" id="SM00082"/>
    </source>
</evidence>
<keyword evidence="3" id="KW-0677">Repeat</keyword>
<gene>
    <name evidence="9" type="primary">TPBG</name>
</gene>
<evidence type="ECO:0000256" key="4">
    <source>
        <dbReference type="SAM" id="MobiDB-lite"/>
    </source>
</evidence>
<evidence type="ECO:0000313" key="9">
    <source>
        <dbReference type="Ensembl" id="ENSLACP00000005327.2"/>
    </source>
</evidence>
<accession>H3A6Q6</accession>
<dbReference type="eggNOG" id="KOG0619">
    <property type="taxonomic scope" value="Eukaryota"/>
</dbReference>
<feature type="domain" description="LRRNT" evidence="7">
    <location>
        <begin position="44"/>
        <end position="78"/>
    </location>
</feature>
<feature type="signal peptide" evidence="6">
    <location>
        <begin position="1"/>
        <end position="38"/>
    </location>
</feature>
<evidence type="ECO:0000256" key="3">
    <source>
        <dbReference type="ARBA" id="ARBA00022737"/>
    </source>
</evidence>
<dbReference type="AlphaFoldDB" id="H3A6Q6"/>
<evidence type="ECO:0000256" key="6">
    <source>
        <dbReference type="SAM" id="SignalP"/>
    </source>
</evidence>
<protein>
    <submittedName>
        <fullName evidence="9">Trophoblast glycoprotein</fullName>
    </submittedName>
</protein>
<evidence type="ECO:0000256" key="5">
    <source>
        <dbReference type="SAM" id="Phobius"/>
    </source>
</evidence>
<dbReference type="Bgee" id="ENSLACG00000004736">
    <property type="expression patterns" value="Expressed in pelvic fin"/>
</dbReference>
<evidence type="ECO:0000259" key="7">
    <source>
        <dbReference type="SMART" id="SM00013"/>
    </source>
</evidence>
<keyword evidence="2 6" id="KW-0732">Signal</keyword>
<evidence type="ECO:0000313" key="10">
    <source>
        <dbReference type="Proteomes" id="UP000008672"/>
    </source>
</evidence>
<dbReference type="EMBL" id="AFYH01246306">
    <property type="status" value="NOT_ANNOTATED_CDS"/>
    <property type="molecule type" value="Genomic_DNA"/>
</dbReference>
<feature type="domain" description="LRRCT" evidence="8">
    <location>
        <begin position="260"/>
        <end position="311"/>
    </location>
</feature>
<dbReference type="InterPro" id="IPR000483">
    <property type="entry name" value="Cys-rich_flank_reg_C"/>
</dbReference>
<dbReference type="SMART" id="SM00369">
    <property type="entry name" value="LRR_TYP"/>
    <property type="match status" value="5"/>
</dbReference>
<reference evidence="10" key="1">
    <citation type="submission" date="2011-08" db="EMBL/GenBank/DDBJ databases">
        <title>The draft genome of Latimeria chalumnae.</title>
        <authorList>
            <person name="Di Palma F."/>
            <person name="Alfoldi J."/>
            <person name="Johnson J."/>
            <person name="Berlin A."/>
            <person name="Gnerre S."/>
            <person name="Jaffe D."/>
            <person name="MacCallum I."/>
            <person name="Young S."/>
            <person name="Walker B.J."/>
            <person name="Lander E."/>
            <person name="Lindblad-Toh K."/>
        </authorList>
    </citation>
    <scope>NUCLEOTIDE SEQUENCE [LARGE SCALE GENOMIC DNA]</scope>
    <source>
        <strain evidence="10">Wild caught</strain>
    </source>
</reference>
<dbReference type="GeneTree" id="ENSGT00940000154868"/>
<dbReference type="PRINTS" id="PR00019">
    <property type="entry name" value="LEURICHRPT"/>
</dbReference>
<reference evidence="9" key="3">
    <citation type="submission" date="2025-09" db="UniProtKB">
        <authorList>
            <consortium name="Ensembl"/>
        </authorList>
    </citation>
    <scope>IDENTIFICATION</scope>
</reference>
<sequence>MKMLELDPRCPSGSRPDPKQLSSPVWLLLFHLLNCALGAEQREPCPPRCECSEAVRTVKCVGKDLTAVPRGIPPYVKNLFITGNDIAWLRSDSFPRSLEQLTTLNLSGNKIEVVDAQAFAGLPNLRQLDLSHNRILRFSPEAFSAKSPLQELNLSKALLNRSYVEEIGELLQNGTFQNLSKLELAYNNFLFLPYNMFSALPSLRHLDLKNNSIVGLSEGTFNNLRLETLDLSGNALKDLKNATLSQLGAQENLKIALDSNPWLCDCGIEDFLIWLRSTDAVEKKEELLCVFPEKMRNRPILQVTSSELECPSPDSMQGVLQTSYVFLGIVLALIGVIFLLVLYLNRKGIKRWIYNIRDACRDHMEGYHYRYEINTDPRLTNLSSNS</sequence>
<dbReference type="OMA" id="FVKPSDM"/>
<dbReference type="SUPFAM" id="SSF52058">
    <property type="entry name" value="L domain-like"/>
    <property type="match status" value="1"/>
</dbReference>
<dbReference type="InterPro" id="IPR032675">
    <property type="entry name" value="LRR_dom_sf"/>
</dbReference>
<dbReference type="Pfam" id="PF01463">
    <property type="entry name" value="LRRCT"/>
    <property type="match status" value="1"/>
</dbReference>
<dbReference type="Pfam" id="PF13855">
    <property type="entry name" value="LRR_8"/>
    <property type="match status" value="2"/>
</dbReference>
<dbReference type="Gene3D" id="3.80.10.10">
    <property type="entry name" value="Ribonuclease Inhibitor"/>
    <property type="match status" value="1"/>
</dbReference>
<dbReference type="InterPro" id="IPR003591">
    <property type="entry name" value="Leu-rich_rpt_typical-subtyp"/>
</dbReference>
<feature type="region of interest" description="Disordered" evidence="4">
    <location>
        <begin position="1"/>
        <end position="20"/>
    </location>
</feature>
<name>H3A6Q6_LATCH</name>
<evidence type="ECO:0000256" key="2">
    <source>
        <dbReference type="ARBA" id="ARBA00022729"/>
    </source>
</evidence>
<keyword evidence="1" id="KW-0433">Leucine-rich repeat</keyword>
<dbReference type="InterPro" id="IPR000372">
    <property type="entry name" value="LRRNT"/>
</dbReference>
<organism evidence="9 10">
    <name type="scientific">Latimeria chalumnae</name>
    <name type="common">Coelacanth</name>
    <dbReference type="NCBI Taxonomy" id="7897"/>
    <lineage>
        <taxon>Eukaryota</taxon>
        <taxon>Metazoa</taxon>
        <taxon>Chordata</taxon>
        <taxon>Craniata</taxon>
        <taxon>Vertebrata</taxon>
        <taxon>Euteleostomi</taxon>
        <taxon>Coelacanthiformes</taxon>
        <taxon>Coelacanthidae</taxon>
        <taxon>Latimeria</taxon>
    </lineage>
</organism>
<dbReference type="SMART" id="SM00013">
    <property type="entry name" value="LRRNT"/>
    <property type="match status" value="1"/>
</dbReference>
<dbReference type="STRING" id="7897.ENSLACP00000005327"/>
<dbReference type="PANTHER" id="PTHR24364">
    <property type="entry name" value="LP06937P"/>
    <property type="match status" value="1"/>
</dbReference>
<dbReference type="SMART" id="SM00082">
    <property type="entry name" value="LRRCT"/>
    <property type="match status" value="1"/>
</dbReference>
<dbReference type="InterPro" id="IPR001611">
    <property type="entry name" value="Leu-rich_rpt"/>
</dbReference>
<keyword evidence="5" id="KW-0472">Membrane</keyword>
<dbReference type="FunCoup" id="H3A6Q6">
    <property type="interactions" value="264"/>
</dbReference>
<dbReference type="InParanoid" id="H3A6Q6"/>
<feature type="chain" id="PRO_5003579264" evidence="6">
    <location>
        <begin position="39"/>
        <end position="386"/>
    </location>
</feature>
<proteinExistence type="predicted"/>
<keyword evidence="5" id="KW-1133">Transmembrane helix</keyword>
<dbReference type="PANTHER" id="PTHR24364:SF18">
    <property type="entry name" value="LP06937P"/>
    <property type="match status" value="1"/>
</dbReference>
<evidence type="ECO:0000256" key="1">
    <source>
        <dbReference type="ARBA" id="ARBA00022614"/>
    </source>
</evidence>
<dbReference type="HOGENOM" id="CLU_064866_0_0_1"/>
<keyword evidence="5" id="KW-0812">Transmembrane</keyword>
<feature type="transmembrane region" description="Helical" evidence="5">
    <location>
        <begin position="324"/>
        <end position="344"/>
    </location>
</feature>
<reference evidence="9" key="2">
    <citation type="submission" date="2025-08" db="UniProtKB">
        <authorList>
            <consortium name="Ensembl"/>
        </authorList>
    </citation>
    <scope>IDENTIFICATION</scope>
</reference>
<dbReference type="PROSITE" id="PS51450">
    <property type="entry name" value="LRR"/>
    <property type="match status" value="2"/>
</dbReference>
<dbReference type="InterPro" id="IPR052286">
    <property type="entry name" value="Wnt_signaling_inhibitor"/>
</dbReference>
<keyword evidence="10" id="KW-1185">Reference proteome</keyword>
<dbReference type="GO" id="GO:0005886">
    <property type="term" value="C:plasma membrane"/>
    <property type="evidence" value="ECO:0007669"/>
    <property type="project" value="TreeGrafter"/>
</dbReference>
<dbReference type="Ensembl" id="ENSLACT00000005374.2">
    <property type="protein sequence ID" value="ENSLACP00000005327.2"/>
    <property type="gene ID" value="ENSLACG00000004736.2"/>
</dbReference>
<dbReference type="Proteomes" id="UP000008672">
    <property type="component" value="Unassembled WGS sequence"/>
</dbReference>
<dbReference type="GO" id="GO:0090090">
    <property type="term" value="P:negative regulation of canonical Wnt signaling pathway"/>
    <property type="evidence" value="ECO:0007669"/>
    <property type="project" value="TreeGrafter"/>
</dbReference>